<dbReference type="InterPro" id="IPR026444">
    <property type="entry name" value="Secre_tail"/>
</dbReference>
<evidence type="ECO:0000313" key="5">
    <source>
        <dbReference type="Proteomes" id="UP000308528"/>
    </source>
</evidence>
<proteinExistence type="inferred from homology"/>
<evidence type="ECO:0000256" key="1">
    <source>
        <dbReference type="ARBA" id="ARBA00023239"/>
    </source>
</evidence>
<dbReference type="Gene3D" id="2.160.20.10">
    <property type="entry name" value="Single-stranded right-handed beta-helix, Pectin lyase-like"/>
    <property type="match status" value="1"/>
</dbReference>
<dbReference type="GO" id="GO:0030570">
    <property type="term" value="F:pectate lyase activity"/>
    <property type="evidence" value="ECO:0007669"/>
    <property type="project" value="InterPro"/>
</dbReference>
<dbReference type="SUPFAM" id="SSF51126">
    <property type="entry name" value="Pectin lyase-like"/>
    <property type="match status" value="1"/>
</dbReference>
<evidence type="ECO:0000313" key="4">
    <source>
        <dbReference type="EMBL" id="THH41820.1"/>
    </source>
</evidence>
<name>A0A4S4NZS6_9BACT</name>
<evidence type="ECO:0000256" key="2">
    <source>
        <dbReference type="RuleBase" id="RU361173"/>
    </source>
</evidence>
<dbReference type="InterPro" id="IPR045032">
    <property type="entry name" value="PEL"/>
</dbReference>
<comment type="caution">
    <text evidence="4">The sequence shown here is derived from an EMBL/GenBank/DDBJ whole genome shotgun (WGS) entry which is preliminary data.</text>
</comment>
<gene>
    <name evidence="4" type="ORF">E4021_04320</name>
</gene>
<organism evidence="4 5">
    <name type="scientific">Neolewinella litorea</name>
    <dbReference type="NCBI Taxonomy" id="2562452"/>
    <lineage>
        <taxon>Bacteria</taxon>
        <taxon>Pseudomonadati</taxon>
        <taxon>Bacteroidota</taxon>
        <taxon>Saprospiria</taxon>
        <taxon>Saprospirales</taxon>
        <taxon>Lewinellaceae</taxon>
        <taxon>Neolewinella</taxon>
    </lineage>
</organism>
<keyword evidence="5" id="KW-1185">Reference proteome</keyword>
<comment type="similarity">
    <text evidence="2">Belongs to the polysaccharide lyase 1 family.</text>
</comment>
<reference evidence="4 5" key="1">
    <citation type="submission" date="2019-04" db="EMBL/GenBank/DDBJ databases">
        <title>Lewinella litorea sp. nov., isolated from a marine sand.</title>
        <authorList>
            <person name="Yoon J.-H."/>
        </authorList>
    </citation>
    <scope>NUCLEOTIDE SEQUENCE [LARGE SCALE GENOMIC DNA]</scope>
    <source>
        <strain evidence="4 5">HSMS-39</strain>
    </source>
</reference>
<dbReference type="RefSeq" id="WP_136456684.1">
    <property type="nucleotide sequence ID" value="NZ_SRSF01000001.1"/>
</dbReference>
<dbReference type="InterPro" id="IPR002022">
    <property type="entry name" value="Pec_lyase"/>
</dbReference>
<dbReference type="OrthoDB" id="9804661at2"/>
<dbReference type="NCBIfam" id="TIGR04183">
    <property type="entry name" value="Por_Secre_tail"/>
    <property type="match status" value="1"/>
</dbReference>
<dbReference type="InterPro" id="IPR011050">
    <property type="entry name" value="Pectin_lyase_fold/virulence"/>
</dbReference>
<accession>A0A4S4NZS6</accession>
<keyword evidence="2" id="KW-0119">Carbohydrate metabolism</keyword>
<dbReference type="EMBL" id="SRSF01000001">
    <property type="protein sequence ID" value="THH41820.1"/>
    <property type="molecule type" value="Genomic_DNA"/>
</dbReference>
<keyword evidence="1 2" id="KW-0456">Lyase</keyword>
<sequence>MYQSLMLCVVFLWLPIALPGQEGPIGWASLNGGTTGGEGGETVTVSTRAGLVAQLQGSAPRVILVQDTIELNRYERVKVYGNKSLRGVTPDAMIRYGGLEVVGNNVIIQNLSIGDSYDGDWLGKTHSTDGITVYGQNVWIDHCWMYAAADGLLDIRSGNGMDADYITVSNCRFSDHNKVSLIGSSDEQVESRGHLRTTYYNCWFDGTSGKGLSQRMPRTRFGDVHVLNTYFEDIASYCIAANFESRLVVENNYFRNSRNPHSVGDQGRGIREPELVSIGNIYDGSTGRREAGGDAFVPANYYSYTPLFAAEVPAYVMNAAGPFNPANNHPPVAVTDSVDFSDYALPTVVDVTANDFDVDGGELRISRILNDPPGLAIVRDNRINFIPPATGSGMDTIEYELVDTQGGVAIGRVLIAYDGFTTATRDVLPAGSVNIFPNPATSRMSVSLAAAVPLNARVRLFDGAGRLVHQEMVTNTTGQPYEVNVANLPRGAYHLLVTTRRGSHAQRLLIVR</sequence>
<dbReference type="Pfam" id="PF18962">
    <property type="entry name" value="Por_Secre_tail"/>
    <property type="match status" value="1"/>
</dbReference>
<evidence type="ECO:0000259" key="3">
    <source>
        <dbReference type="SMART" id="SM00656"/>
    </source>
</evidence>
<keyword evidence="2" id="KW-0624">Polysaccharide degradation</keyword>
<dbReference type="Proteomes" id="UP000308528">
    <property type="component" value="Unassembled WGS sequence"/>
</dbReference>
<dbReference type="InterPro" id="IPR012334">
    <property type="entry name" value="Pectin_lyas_fold"/>
</dbReference>
<keyword evidence="2" id="KW-0964">Secreted</keyword>
<comment type="subcellular location">
    <subcellularLocation>
        <location evidence="2">Secreted</location>
    </subcellularLocation>
</comment>
<dbReference type="AlphaFoldDB" id="A0A4S4NZS6"/>
<dbReference type="GO" id="GO:0005576">
    <property type="term" value="C:extracellular region"/>
    <property type="evidence" value="ECO:0007669"/>
    <property type="project" value="UniProtKB-SubCell"/>
</dbReference>
<feature type="domain" description="Pectate lyase" evidence="3">
    <location>
        <begin position="38"/>
        <end position="260"/>
    </location>
</feature>
<dbReference type="PANTHER" id="PTHR31683">
    <property type="entry name" value="PECTATE LYASE 18-RELATED"/>
    <property type="match status" value="1"/>
</dbReference>
<protein>
    <submittedName>
        <fullName evidence="4">T9SS type A sorting domain-containing protein</fullName>
    </submittedName>
</protein>
<dbReference type="PANTHER" id="PTHR31683:SF18">
    <property type="entry name" value="PECTATE LYASE 21-RELATED"/>
    <property type="match status" value="1"/>
</dbReference>
<dbReference type="GO" id="GO:0000272">
    <property type="term" value="P:polysaccharide catabolic process"/>
    <property type="evidence" value="ECO:0007669"/>
    <property type="project" value="UniProtKB-KW"/>
</dbReference>
<dbReference type="Pfam" id="PF17963">
    <property type="entry name" value="Big_9"/>
    <property type="match status" value="1"/>
</dbReference>
<dbReference type="Pfam" id="PF00544">
    <property type="entry name" value="Pectate_lyase_4"/>
    <property type="match status" value="1"/>
</dbReference>
<dbReference type="SMART" id="SM00656">
    <property type="entry name" value="Amb_all"/>
    <property type="match status" value="1"/>
</dbReference>